<name>A0AAV9QKF1_9PEZI</name>
<feature type="compositionally biased region" description="Polar residues" evidence="1">
    <location>
        <begin position="13"/>
        <end position="24"/>
    </location>
</feature>
<evidence type="ECO:0000313" key="3">
    <source>
        <dbReference type="Proteomes" id="UP001345827"/>
    </source>
</evidence>
<dbReference type="EMBL" id="JAXLQG010000002">
    <property type="protein sequence ID" value="KAK5543757.1"/>
    <property type="molecule type" value="Genomic_DNA"/>
</dbReference>
<gene>
    <name evidence="2" type="ORF">LTR25_001372</name>
</gene>
<feature type="compositionally biased region" description="Low complexity" evidence="1">
    <location>
        <begin position="411"/>
        <end position="426"/>
    </location>
</feature>
<keyword evidence="3" id="KW-1185">Reference proteome</keyword>
<feature type="region of interest" description="Disordered" evidence="1">
    <location>
        <begin position="411"/>
        <end position="458"/>
    </location>
</feature>
<proteinExistence type="predicted"/>
<organism evidence="2 3">
    <name type="scientific">Vermiconidia calcicola</name>
    <dbReference type="NCBI Taxonomy" id="1690605"/>
    <lineage>
        <taxon>Eukaryota</taxon>
        <taxon>Fungi</taxon>
        <taxon>Dikarya</taxon>
        <taxon>Ascomycota</taxon>
        <taxon>Pezizomycotina</taxon>
        <taxon>Dothideomycetes</taxon>
        <taxon>Dothideomycetidae</taxon>
        <taxon>Mycosphaerellales</taxon>
        <taxon>Extremaceae</taxon>
        <taxon>Vermiconidia</taxon>
    </lineage>
</organism>
<evidence type="ECO:0000256" key="1">
    <source>
        <dbReference type="SAM" id="MobiDB-lite"/>
    </source>
</evidence>
<evidence type="ECO:0008006" key="4">
    <source>
        <dbReference type="Google" id="ProtNLM"/>
    </source>
</evidence>
<reference evidence="2 3" key="1">
    <citation type="submission" date="2023-06" db="EMBL/GenBank/DDBJ databases">
        <title>Black Yeasts Isolated from many extreme environments.</title>
        <authorList>
            <person name="Coleine C."/>
            <person name="Stajich J.E."/>
            <person name="Selbmann L."/>
        </authorList>
    </citation>
    <scope>NUCLEOTIDE SEQUENCE [LARGE SCALE GENOMIC DNA]</scope>
    <source>
        <strain evidence="2 3">CCFEE 5887</strain>
    </source>
</reference>
<feature type="compositionally biased region" description="Pro residues" evidence="1">
    <location>
        <begin position="315"/>
        <end position="328"/>
    </location>
</feature>
<evidence type="ECO:0000313" key="2">
    <source>
        <dbReference type="EMBL" id="KAK5543757.1"/>
    </source>
</evidence>
<feature type="compositionally biased region" description="Basic and acidic residues" evidence="1">
    <location>
        <begin position="427"/>
        <end position="440"/>
    </location>
</feature>
<sequence>MEGSHQLSPEGGRTSSPNPNTLLNSPLILPVRDFDPDLHVDADQVGREQAAFEAFLANSPWDGDLIHSNPTSHDQQDASEAFLSTQQFGNLNCDIADDHNQEQFNSNMYTEAVNFYEEFDFNIPNQRLPVSNENIFDFVDFDDLPVGDDQLDRSTRPEGLAQGIDFINPVGQAQVPVRGRDYWAQQSPSPSPYNPWVLPEPDRHVQSPVDDGLFDNPPPPTQPAIVPEMGTANTSTATATDPNAQPESDSDYPAWVVTEQDRRRWRQRIIQRRYRARMRAAARQQEEQEAEAEARRERSRPAIPIPARVRQLRRPSPPRVPVRRPTPYPDANEYYPEAGTSHNSHVTAYGITNTPLYRSYPGDGQTAFAYWRDHPVEQQQHAAAAATGQPVDPVAYSNSPTARFEVQYANANASAPAPTTGLAPASREPEVEAPAAERRVRAVRFRSPPASEYHPYRR</sequence>
<protein>
    <recommendedName>
        <fullName evidence="4">BZIP domain-containing protein</fullName>
    </recommendedName>
</protein>
<feature type="region of interest" description="Disordered" evidence="1">
    <location>
        <begin position="283"/>
        <end position="330"/>
    </location>
</feature>
<feature type="region of interest" description="Disordered" evidence="1">
    <location>
        <begin position="1"/>
        <end position="24"/>
    </location>
</feature>
<comment type="caution">
    <text evidence="2">The sequence shown here is derived from an EMBL/GenBank/DDBJ whole genome shotgun (WGS) entry which is preliminary data.</text>
</comment>
<accession>A0AAV9QKF1</accession>
<feature type="region of interest" description="Disordered" evidence="1">
    <location>
        <begin position="182"/>
        <end position="228"/>
    </location>
</feature>
<dbReference type="Proteomes" id="UP001345827">
    <property type="component" value="Unassembled WGS sequence"/>
</dbReference>
<dbReference type="AlphaFoldDB" id="A0AAV9QKF1"/>